<reference evidence="2" key="1">
    <citation type="submission" date="2016-11" db="UniProtKB">
        <authorList>
            <consortium name="WormBaseParasite"/>
        </authorList>
    </citation>
    <scope>IDENTIFICATION</scope>
</reference>
<dbReference type="AlphaFoldDB" id="A0A1I7ZS45"/>
<accession>A0A1I7ZS45</accession>
<name>A0A1I7ZS45_9BILA</name>
<dbReference type="Proteomes" id="UP000095287">
    <property type="component" value="Unplaced"/>
</dbReference>
<dbReference type="WBParaSite" id="L893_g2938.t1">
    <property type="protein sequence ID" value="L893_g2938.t1"/>
    <property type="gene ID" value="L893_g2938"/>
</dbReference>
<evidence type="ECO:0000313" key="2">
    <source>
        <dbReference type="WBParaSite" id="L893_g2938.t1"/>
    </source>
</evidence>
<protein>
    <submittedName>
        <fullName evidence="2">FBA_2 domain-containing protein</fullName>
    </submittedName>
</protein>
<keyword evidence="1" id="KW-1185">Reference proteome</keyword>
<organism evidence="1 2">
    <name type="scientific">Steinernema glaseri</name>
    <dbReference type="NCBI Taxonomy" id="37863"/>
    <lineage>
        <taxon>Eukaryota</taxon>
        <taxon>Metazoa</taxon>
        <taxon>Ecdysozoa</taxon>
        <taxon>Nematoda</taxon>
        <taxon>Chromadorea</taxon>
        <taxon>Rhabditida</taxon>
        <taxon>Tylenchina</taxon>
        <taxon>Panagrolaimomorpha</taxon>
        <taxon>Strongyloidoidea</taxon>
        <taxon>Steinernematidae</taxon>
        <taxon>Steinernema</taxon>
    </lineage>
</organism>
<proteinExistence type="predicted"/>
<evidence type="ECO:0000313" key="1">
    <source>
        <dbReference type="Proteomes" id="UP000095287"/>
    </source>
</evidence>
<sequence length="330" mass="38491">MDSVPIRFCEDVFILLQWPDYQFLSIADKVPDPWKTLAKRFGANQQSIRVVFGIEHGEWCCWVEEMEGFGLQSLKELLAVDRRYFRCTEISVCEEEHLIMYNKICSRKEDITKKVIPFLNTIPQKTHLNFWGPRETMLAYLEIFRNLRIFNYIDLPYCGRESEDFLEAQLNNSPRLETFRLMGPWPNTEAVEKLFLRFFDSDMDRVSVIIPPDDLEERKSSLKVTLQILKAVFRSWYDLGNNLTEVSGPPGITKEEILSLPVPEGLRRSHEGRNGGKVWYVRWSKPNGSRFECFLTDSELCIEGKNKKNLQSSVEEALCSPGHCDRGYHD</sequence>